<dbReference type="Pfam" id="PF18267">
    <property type="entry name" value="Rubredoxin_C"/>
    <property type="match status" value="1"/>
</dbReference>
<proteinExistence type="predicted"/>
<dbReference type="PRINTS" id="PR00368">
    <property type="entry name" value="FADPNR"/>
</dbReference>
<evidence type="ECO:0000313" key="5">
    <source>
        <dbReference type="EMBL" id="SHL14312.1"/>
    </source>
</evidence>
<keyword evidence="6" id="KW-1185">Reference proteome</keyword>
<evidence type="ECO:0000256" key="2">
    <source>
        <dbReference type="ARBA" id="ARBA00022630"/>
    </source>
</evidence>
<dbReference type="STRING" id="1121322.SAMN02745136_04189"/>
<dbReference type="PANTHER" id="PTHR43429">
    <property type="entry name" value="PYRIDINE NUCLEOTIDE-DISULFIDE OXIDOREDUCTASE DOMAIN-CONTAINING"/>
    <property type="match status" value="1"/>
</dbReference>
<dbReference type="SUPFAM" id="SSF51905">
    <property type="entry name" value="FAD/NAD(P)-binding domain"/>
    <property type="match status" value="1"/>
</dbReference>
<protein>
    <submittedName>
        <fullName evidence="5">Pyridine nucleotide-disulphide oxidoreductase</fullName>
    </submittedName>
</protein>
<dbReference type="CDD" id="cd00350">
    <property type="entry name" value="rubredoxin_like"/>
    <property type="match status" value="1"/>
</dbReference>
<dbReference type="GO" id="GO:0005506">
    <property type="term" value="F:iron ion binding"/>
    <property type="evidence" value="ECO:0007669"/>
    <property type="project" value="InterPro"/>
</dbReference>
<comment type="cofactor">
    <cofactor evidence="1">
        <name>FAD</name>
        <dbReference type="ChEBI" id="CHEBI:57692"/>
    </cofactor>
</comment>
<reference evidence="5 6" key="1">
    <citation type="submission" date="2016-11" db="EMBL/GenBank/DDBJ databases">
        <authorList>
            <person name="Jaros S."/>
            <person name="Januszkiewicz K."/>
            <person name="Wedrychowicz H."/>
        </authorList>
    </citation>
    <scope>NUCLEOTIDE SEQUENCE [LARGE SCALE GENOMIC DNA]</scope>
    <source>
        <strain evidence="5 6">DSM 15929</strain>
    </source>
</reference>
<dbReference type="InterPro" id="IPR050260">
    <property type="entry name" value="FAD-bd_OxRdtase"/>
</dbReference>
<dbReference type="Proteomes" id="UP000184386">
    <property type="component" value="Unassembled WGS sequence"/>
</dbReference>
<dbReference type="GO" id="GO:0016491">
    <property type="term" value="F:oxidoreductase activity"/>
    <property type="evidence" value="ECO:0007669"/>
    <property type="project" value="InterPro"/>
</dbReference>
<dbReference type="InterPro" id="IPR024934">
    <property type="entry name" value="Rubredoxin-like_dom"/>
</dbReference>
<evidence type="ECO:0000313" key="6">
    <source>
        <dbReference type="Proteomes" id="UP000184386"/>
    </source>
</evidence>
<accession>A0A1M6Y850</accession>
<feature type="domain" description="Rubredoxin-like" evidence="4">
    <location>
        <begin position="30"/>
        <end position="62"/>
    </location>
</feature>
<organism evidence="5 6">
    <name type="scientific">Anaerocolumna jejuensis DSM 15929</name>
    <dbReference type="NCBI Taxonomy" id="1121322"/>
    <lineage>
        <taxon>Bacteria</taxon>
        <taxon>Bacillati</taxon>
        <taxon>Bacillota</taxon>
        <taxon>Clostridia</taxon>
        <taxon>Lachnospirales</taxon>
        <taxon>Lachnospiraceae</taxon>
        <taxon>Anaerocolumna</taxon>
    </lineage>
</organism>
<keyword evidence="2" id="KW-0285">Flavoprotein</keyword>
<dbReference type="AlphaFoldDB" id="A0A1M6Y850"/>
<dbReference type="Gene3D" id="2.20.28.10">
    <property type="match status" value="1"/>
</dbReference>
<evidence type="ECO:0000256" key="1">
    <source>
        <dbReference type="ARBA" id="ARBA00001974"/>
    </source>
</evidence>
<dbReference type="EMBL" id="FRAC01000024">
    <property type="protein sequence ID" value="SHL14312.1"/>
    <property type="molecule type" value="Genomic_DNA"/>
</dbReference>
<dbReference type="Gene3D" id="3.50.50.60">
    <property type="entry name" value="FAD/NAD(P)-binding domain"/>
    <property type="match status" value="2"/>
</dbReference>
<sequence>MIEIGISGYDNHVQYKEKQEEVRKMPKGKRKLVKCIVCGEIFDSELDTCPVCGVGREYFIPYDEEDIRFSKDTEETFVILGNGAAGISAAEAIRERNDTCSILMISREAEYSYNRPMLTKSLSSLISAQEILMHQPEWYEENHITNLLNSEVTKLDTSNKTIELKDGRRIAYDKCIYALGAECFVPPIKGSDKPEVIAIRNLEDVKKARALGSSARKAVVIGGGVLGLEAAWELSKLCEVTVLEVADKLMVRQLDDKAGEVLGELIKKAGVKFRVNASITEITGEEKVTGVALRDGEVYEADLVIISCGIRGNVELARESGITVQKAIAVNEKMETNAEGIYACGDCAEYRGANYAVWSQAVQMGKTAGANAAGDTVEYEPETPALSFEGMKTALFAGGDNGKNPELEYQTLEYSNLEDGNYEKYYFHNNKLVGAILIGDTRKMVKVTEGLNVGCSLNYVRNNVIHP</sequence>
<keyword evidence="3" id="KW-0274">FAD</keyword>
<dbReference type="InterPro" id="IPR036188">
    <property type="entry name" value="FAD/NAD-bd_sf"/>
</dbReference>
<dbReference type="PROSITE" id="PS50903">
    <property type="entry name" value="RUBREDOXIN_LIKE"/>
    <property type="match status" value="1"/>
</dbReference>
<dbReference type="Pfam" id="PF07992">
    <property type="entry name" value="Pyr_redox_2"/>
    <property type="match status" value="1"/>
</dbReference>
<evidence type="ECO:0000256" key="3">
    <source>
        <dbReference type="ARBA" id="ARBA00022827"/>
    </source>
</evidence>
<gene>
    <name evidence="5" type="ORF">SAMN02745136_04189</name>
</gene>
<dbReference type="PANTHER" id="PTHR43429:SF3">
    <property type="entry name" value="NITRITE REDUCTASE [NAD(P)H]"/>
    <property type="match status" value="1"/>
</dbReference>
<dbReference type="SUPFAM" id="SSF57802">
    <property type="entry name" value="Rubredoxin-like"/>
    <property type="match status" value="1"/>
</dbReference>
<evidence type="ECO:0000259" key="4">
    <source>
        <dbReference type="PROSITE" id="PS50903"/>
    </source>
</evidence>
<dbReference type="InterPro" id="IPR041575">
    <property type="entry name" value="Rubredoxin_C"/>
</dbReference>
<dbReference type="InterPro" id="IPR016156">
    <property type="entry name" value="FAD/NAD-linked_Rdtase_dimer_sf"/>
</dbReference>
<dbReference type="PRINTS" id="PR00469">
    <property type="entry name" value="PNDRDTASEII"/>
</dbReference>
<name>A0A1M6Y850_9FIRM</name>
<dbReference type="InterPro" id="IPR023753">
    <property type="entry name" value="FAD/NAD-binding_dom"/>
</dbReference>
<dbReference type="Gene3D" id="3.30.390.30">
    <property type="match status" value="1"/>
</dbReference>